<dbReference type="RefSeq" id="WP_021285588.1">
    <property type="nucleotide sequence ID" value="NZ_JAGGLL010000004.1"/>
</dbReference>
<protein>
    <submittedName>
        <fullName evidence="6">DsDNA-specific endonuclease/ATPase MutS2</fullName>
    </submittedName>
</protein>
<dbReference type="InterPro" id="IPR005747">
    <property type="entry name" value="MutS2"/>
</dbReference>
<dbReference type="EMBL" id="JAGGLL010000004">
    <property type="protein sequence ID" value="MBP2020877.1"/>
    <property type="molecule type" value="Genomic_DNA"/>
</dbReference>
<dbReference type="GO" id="GO:0004519">
    <property type="term" value="F:endonuclease activity"/>
    <property type="evidence" value="ECO:0007669"/>
    <property type="project" value="UniProtKB-KW"/>
</dbReference>
<dbReference type="Gene3D" id="3.40.50.300">
    <property type="entry name" value="P-loop containing nucleotide triphosphate hydrolases"/>
    <property type="match status" value="1"/>
</dbReference>
<evidence type="ECO:0000256" key="2">
    <source>
        <dbReference type="ARBA" id="ARBA00022741"/>
    </source>
</evidence>
<keyword evidence="7" id="KW-1185">Reference proteome</keyword>
<dbReference type="NCBIfam" id="TIGR01069">
    <property type="entry name" value="mutS2"/>
    <property type="match status" value="1"/>
</dbReference>
<dbReference type="PIRSF" id="PIRSF005814">
    <property type="entry name" value="MutS_YshD"/>
    <property type="match status" value="1"/>
</dbReference>
<evidence type="ECO:0000256" key="4">
    <source>
        <dbReference type="ARBA" id="ARBA00023125"/>
    </source>
</evidence>
<keyword evidence="3" id="KW-0067">ATP-binding</keyword>
<sequence>MNTNTLNKLQYMELKEIVKSYCVSGLGKDLIDKLEPSTSLKVVDQRLDETTEGRVLLDTVSHIPLEGVFNITNIIDSMEKGAILEPEALTTLCNFLRGCRKIKEFMKGKEFYAPTLSLYGDSITEFKSVEEEIEFAIRGSVVDSNASKELKKIRRHIEITEGKIQEKLDNFLKSSSNKNYIQDFFISKRKDRYTIPIKAAYKNYVSGTIVETSSKGSTVFIEPSIIAKNTVELVELKSEEAVEEYKILSYLTGLIYDNLRAIKINIEVMAEYDMIFAKAKYSREIEGIKPKINDYGYINLIKGKHPLLKGDLVPLDFRIGVDYRALIITGPNAGGKTVTLKTIGLLTLAVQSGFHISAKEGTEMSIFEKVFVDIGDDQSIENSLSTFSSHIKNLAEIINSSNRSTLILCDEIGSGTEPNEGAGLAIAILEELYHKGCIIMATTHYGEIKNFSESHNDFENAAMQFKSDTLEPLYKLIIGKSGESNALWISKKMGIKESILERARQYIESKNYNLDLIKDSKIKKKKEEEVLSSKEEYEFKTGDKVFLIDHNDYGIVYEAEDRFNNIKVLYKNNFIEINIKRIKLDLKAEDLYPEGYDLSTLFVSYKERKLERDIERGSKKALKLIQKEIRNNRKSN</sequence>
<evidence type="ECO:0000259" key="5">
    <source>
        <dbReference type="PROSITE" id="PS00486"/>
    </source>
</evidence>
<keyword evidence="6" id="KW-0255">Endonuclease</keyword>
<gene>
    <name evidence="6" type="ORF">J2Z44_000661</name>
</gene>
<accession>A0ABS4JZB1</accession>
<feature type="domain" description="DNA mismatch repair proteins mutS family" evidence="5">
    <location>
        <begin position="405"/>
        <end position="421"/>
    </location>
</feature>
<keyword evidence="1" id="KW-0540">Nuclease</keyword>
<dbReference type="Proteomes" id="UP001519308">
    <property type="component" value="Unassembled WGS sequence"/>
</dbReference>
<keyword evidence="2" id="KW-0547">Nucleotide-binding</keyword>
<evidence type="ECO:0000313" key="6">
    <source>
        <dbReference type="EMBL" id="MBP2020877.1"/>
    </source>
</evidence>
<dbReference type="PANTHER" id="PTHR48466:SF2">
    <property type="entry name" value="OS10G0509000 PROTEIN"/>
    <property type="match status" value="1"/>
</dbReference>
<dbReference type="InterPro" id="IPR036187">
    <property type="entry name" value="DNA_mismatch_repair_MutS_sf"/>
</dbReference>
<name>A0ABS4JZB1_9CLOT</name>
<evidence type="ECO:0000256" key="1">
    <source>
        <dbReference type="ARBA" id="ARBA00022722"/>
    </source>
</evidence>
<dbReference type="InterPro" id="IPR045076">
    <property type="entry name" value="MutS"/>
</dbReference>
<dbReference type="InterPro" id="IPR027417">
    <property type="entry name" value="P-loop_NTPase"/>
</dbReference>
<keyword evidence="6" id="KW-0378">Hydrolase</keyword>
<dbReference type="PANTHER" id="PTHR48466">
    <property type="entry name" value="OS10G0509000 PROTEIN-RELATED"/>
    <property type="match status" value="1"/>
</dbReference>
<organism evidence="6 7">
    <name type="scientific">Clostridium punense</name>
    <dbReference type="NCBI Taxonomy" id="1054297"/>
    <lineage>
        <taxon>Bacteria</taxon>
        <taxon>Bacillati</taxon>
        <taxon>Bacillota</taxon>
        <taxon>Clostridia</taxon>
        <taxon>Eubacteriales</taxon>
        <taxon>Clostridiaceae</taxon>
        <taxon>Clostridium</taxon>
    </lineage>
</organism>
<evidence type="ECO:0000256" key="3">
    <source>
        <dbReference type="ARBA" id="ARBA00022840"/>
    </source>
</evidence>
<reference evidence="6 7" key="1">
    <citation type="submission" date="2021-03" db="EMBL/GenBank/DDBJ databases">
        <title>Genomic Encyclopedia of Type Strains, Phase IV (KMG-IV): sequencing the most valuable type-strain genomes for metagenomic binning, comparative biology and taxonomic classification.</title>
        <authorList>
            <person name="Goeker M."/>
        </authorList>
    </citation>
    <scope>NUCLEOTIDE SEQUENCE [LARGE SCALE GENOMIC DNA]</scope>
    <source>
        <strain evidence="6 7">DSM 28650</strain>
    </source>
</reference>
<dbReference type="InterPro" id="IPR007696">
    <property type="entry name" value="DNA_mismatch_repair_MutS_core"/>
</dbReference>
<dbReference type="PROSITE" id="PS00486">
    <property type="entry name" value="DNA_MISMATCH_REPAIR_2"/>
    <property type="match status" value="1"/>
</dbReference>
<proteinExistence type="predicted"/>
<dbReference type="InterPro" id="IPR000432">
    <property type="entry name" value="DNA_mismatch_repair_MutS_C"/>
</dbReference>
<dbReference type="SUPFAM" id="SSF48334">
    <property type="entry name" value="DNA repair protein MutS, domain III"/>
    <property type="match status" value="1"/>
</dbReference>
<comment type="caution">
    <text evidence="6">The sequence shown here is derived from an EMBL/GenBank/DDBJ whole genome shotgun (WGS) entry which is preliminary data.</text>
</comment>
<evidence type="ECO:0000313" key="7">
    <source>
        <dbReference type="Proteomes" id="UP001519308"/>
    </source>
</evidence>
<dbReference type="SUPFAM" id="SSF52540">
    <property type="entry name" value="P-loop containing nucleoside triphosphate hydrolases"/>
    <property type="match status" value="1"/>
</dbReference>
<keyword evidence="4" id="KW-0238">DNA-binding</keyword>
<dbReference type="Pfam" id="PF00488">
    <property type="entry name" value="MutS_V"/>
    <property type="match status" value="1"/>
</dbReference>
<dbReference type="SMART" id="SM00533">
    <property type="entry name" value="MUTSd"/>
    <property type="match status" value="1"/>
</dbReference>
<dbReference type="SMART" id="SM00534">
    <property type="entry name" value="MUTSac"/>
    <property type="match status" value="1"/>
</dbReference>